<sequence>MIIGVGKLINSLKKNKDIVFELEGIDHINLELFKSEKSNQLHPQSLPKMFSFRLNIQMV</sequence>
<protein>
    <submittedName>
        <fullName evidence="1">Uncharacterized protein</fullName>
    </submittedName>
</protein>
<keyword evidence="2" id="KW-1185">Reference proteome</keyword>
<organism evidence="1 2">
    <name type="scientific">Sediminitomix flava</name>
    <dbReference type="NCBI Taxonomy" id="379075"/>
    <lineage>
        <taxon>Bacteria</taxon>
        <taxon>Pseudomonadati</taxon>
        <taxon>Bacteroidota</taxon>
        <taxon>Cytophagia</taxon>
        <taxon>Cytophagales</taxon>
        <taxon>Flammeovirgaceae</taxon>
        <taxon>Sediminitomix</taxon>
    </lineage>
</organism>
<dbReference type="AlphaFoldDB" id="A0A315ZWR4"/>
<dbReference type="EMBL" id="QGDO01000003">
    <property type="protein sequence ID" value="PWJ41767.1"/>
    <property type="molecule type" value="Genomic_DNA"/>
</dbReference>
<comment type="caution">
    <text evidence="1">The sequence shown here is derived from an EMBL/GenBank/DDBJ whole genome shotgun (WGS) entry which is preliminary data.</text>
</comment>
<name>A0A315ZWR4_SEDFL</name>
<reference evidence="1 2" key="1">
    <citation type="submission" date="2018-03" db="EMBL/GenBank/DDBJ databases">
        <title>Genomic Encyclopedia of Archaeal and Bacterial Type Strains, Phase II (KMG-II): from individual species to whole genera.</title>
        <authorList>
            <person name="Goeker M."/>
        </authorList>
    </citation>
    <scope>NUCLEOTIDE SEQUENCE [LARGE SCALE GENOMIC DNA]</scope>
    <source>
        <strain evidence="1 2">DSM 28229</strain>
    </source>
</reference>
<accession>A0A315ZWR4</accession>
<proteinExistence type="predicted"/>
<evidence type="ECO:0000313" key="2">
    <source>
        <dbReference type="Proteomes" id="UP000245535"/>
    </source>
</evidence>
<dbReference type="Proteomes" id="UP000245535">
    <property type="component" value="Unassembled WGS sequence"/>
</dbReference>
<gene>
    <name evidence="1" type="ORF">BC781_10317</name>
</gene>
<evidence type="ECO:0000313" key="1">
    <source>
        <dbReference type="EMBL" id="PWJ41767.1"/>
    </source>
</evidence>